<feature type="transmembrane region" description="Helical" evidence="7">
    <location>
        <begin position="424"/>
        <end position="444"/>
    </location>
</feature>
<feature type="transmembrane region" description="Helical" evidence="7">
    <location>
        <begin position="393"/>
        <end position="418"/>
    </location>
</feature>
<evidence type="ECO:0000256" key="3">
    <source>
        <dbReference type="ARBA" id="ARBA00022692"/>
    </source>
</evidence>
<feature type="domain" description="Major facilitator superfamily (MFS) profile" evidence="8">
    <location>
        <begin position="29"/>
        <end position="448"/>
    </location>
</feature>
<name>A0A2T2WZF2_9FIRM</name>
<keyword evidence="4 7" id="KW-1133">Transmembrane helix</keyword>
<sequence>MDQGSSGNTRDRLLKPLEDTGLQKFHFRTWLTAGMGFFTDAYDLFIIGVVTTLLAPLWHLSTLDLMLLNSSALFAAVLGALIFGRLMDKLGRKAIYGLEAALLTLGALLSAFSVNFWMLLILRFIVGMGVGGDYPMSGIIMSEYSNRKNRGFLVNSVFAMQGFGLLVGPLVAIILLSSGMPDMVAWRVMLGLGAIPAAVVIYLRRKISETPHFTLGVRGDVKETAQIVQHLTGKPVAATEPNVSKLSSSPKVLFSDKRLFVTLIGTAFSWMFLDMAFYGNSVSSGLVMKALQPHGTLISHTLTSFWIFLAAAVPGYWISALTVDKLGRRFIQIMGFVVMALAYGLLWLDPGITSVPIDFLLVYAVSYFFIEFGPNCTTFVFPSEVFPVTVRGMGFGISASLGKFGAAIAAFLFPLLLIQLKLPGTMGLLAGISLLGAVLTMIVLPEPKGLTLRQASQEQILEDSGQSSSSQEKLRPSHS</sequence>
<gene>
    <name evidence="9" type="ORF">C7B43_11550</name>
</gene>
<feature type="region of interest" description="Disordered" evidence="6">
    <location>
        <begin position="457"/>
        <end position="479"/>
    </location>
</feature>
<proteinExistence type="predicted"/>
<feature type="transmembrane region" description="Helical" evidence="7">
    <location>
        <begin position="259"/>
        <end position="278"/>
    </location>
</feature>
<feature type="transmembrane region" description="Helical" evidence="7">
    <location>
        <begin position="330"/>
        <end position="348"/>
    </location>
</feature>
<protein>
    <submittedName>
        <fullName evidence="9">MFS transporter</fullName>
    </submittedName>
</protein>
<feature type="compositionally biased region" description="Polar residues" evidence="6">
    <location>
        <begin position="457"/>
        <end position="471"/>
    </location>
</feature>
<feature type="transmembrane region" description="Helical" evidence="7">
    <location>
        <begin position="298"/>
        <end position="318"/>
    </location>
</feature>
<feature type="transmembrane region" description="Helical" evidence="7">
    <location>
        <begin position="41"/>
        <end position="59"/>
    </location>
</feature>
<comment type="subcellular location">
    <subcellularLocation>
        <location evidence="1">Cell membrane</location>
        <topology evidence="1">Multi-pass membrane protein</topology>
    </subcellularLocation>
</comment>
<feature type="transmembrane region" description="Helical" evidence="7">
    <location>
        <begin position="360"/>
        <end position="381"/>
    </location>
</feature>
<dbReference type="PROSITE" id="PS00216">
    <property type="entry name" value="SUGAR_TRANSPORT_1"/>
    <property type="match status" value="1"/>
</dbReference>
<evidence type="ECO:0000313" key="9">
    <source>
        <dbReference type="EMBL" id="PSR27586.1"/>
    </source>
</evidence>
<keyword evidence="5 7" id="KW-0472">Membrane</keyword>
<evidence type="ECO:0000256" key="6">
    <source>
        <dbReference type="SAM" id="MobiDB-lite"/>
    </source>
</evidence>
<evidence type="ECO:0000256" key="2">
    <source>
        <dbReference type="ARBA" id="ARBA00022448"/>
    </source>
</evidence>
<feature type="transmembrane region" description="Helical" evidence="7">
    <location>
        <begin position="184"/>
        <end position="203"/>
    </location>
</feature>
<keyword evidence="3 7" id="KW-0812">Transmembrane</keyword>
<dbReference type="Gene3D" id="1.20.1250.20">
    <property type="entry name" value="MFS general substrate transporter like domains"/>
    <property type="match status" value="1"/>
</dbReference>
<comment type="caution">
    <text evidence="9">The sequence shown here is derived from an EMBL/GenBank/DDBJ whole genome shotgun (WGS) entry which is preliminary data.</text>
</comment>
<evidence type="ECO:0000313" key="10">
    <source>
        <dbReference type="Proteomes" id="UP000242699"/>
    </source>
</evidence>
<dbReference type="AlphaFoldDB" id="A0A2T2WZF2"/>
<dbReference type="EMBL" id="PXYT01000025">
    <property type="protein sequence ID" value="PSR27586.1"/>
    <property type="molecule type" value="Genomic_DNA"/>
</dbReference>
<evidence type="ECO:0000256" key="4">
    <source>
        <dbReference type="ARBA" id="ARBA00022989"/>
    </source>
</evidence>
<feature type="transmembrane region" description="Helical" evidence="7">
    <location>
        <begin position="65"/>
        <end position="83"/>
    </location>
</feature>
<feature type="transmembrane region" description="Helical" evidence="7">
    <location>
        <begin position="120"/>
        <end position="140"/>
    </location>
</feature>
<dbReference type="PROSITE" id="PS50850">
    <property type="entry name" value="MFS"/>
    <property type="match status" value="1"/>
</dbReference>
<dbReference type="Proteomes" id="UP000242699">
    <property type="component" value="Unassembled WGS sequence"/>
</dbReference>
<dbReference type="InterPro" id="IPR005829">
    <property type="entry name" value="Sugar_transporter_CS"/>
</dbReference>
<dbReference type="SUPFAM" id="SSF103473">
    <property type="entry name" value="MFS general substrate transporter"/>
    <property type="match status" value="1"/>
</dbReference>
<evidence type="ECO:0000256" key="1">
    <source>
        <dbReference type="ARBA" id="ARBA00004651"/>
    </source>
</evidence>
<feature type="transmembrane region" description="Helical" evidence="7">
    <location>
        <begin position="152"/>
        <end position="178"/>
    </location>
</feature>
<dbReference type="InterPro" id="IPR005828">
    <property type="entry name" value="MFS_sugar_transport-like"/>
</dbReference>
<keyword evidence="2" id="KW-0813">Transport</keyword>
<dbReference type="PROSITE" id="PS00217">
    <property type="entry name" value="SUGAR_TRANSPORT_2"/>
    <property type="match status" value="1"/>
</dbReference>
<dbReference type="PANTHER" id="PTHR24064">
    <property type="entry name" value="SOLUTE CARRIER FAMILY 22 MEMBER"/>
    <property type="match status" value="1"/>
</dbReference>
<reference evidence="9 10" key="1">
    <citation type="journal article" date="2014" name="BMC Genomics">
        <title>Comparison of environmental and isolate Sulfobacillus genomes reveals diverse carbon, sulfur, nitrogen, and hydrogen metabolisms.</title>
        <authorList>
            <person name="Justice N.B."/>
            <person name="Norman A."/>
            <person name="Brown C.T."/>
            <person name="Singh A."/>
            <person name="Thomas B.C."/>
            <person name="Banfield J.F."/>
        </authorList>
    </citation>
    <scope>NUCLEOTIDE SEQUENCE [LARGE SCALE GENOMIC DNA]</scope>
    <source>
        <strain evidence="9">AMDSBA1</strain>
    </source>
</reference>
<dbReference type="Pfam" id="PF00083">
    <property type="entry name" value="Sugar_tr"/>
    <property type="match status" value="1"/>
</dbReference>
<evidence type="ECO:0000256" key="7">
    <source>
        <dbReference type="SAM" id="Phobius"/>
    </source>
</evidence>
<evidence type="ECO:0000256" key="5">
    <source>
        <dbReference type="ARBA" id="ARBA00023136"/>
    </source>
</evidence>
<evidence type="ECO:0000259" key="8">
    <source>
        <dbReference type="PROSITE" id="PS50850"/>
    </source>
</evidence>
<feature type="transmembrane region" description="Helical" evidence="7">
    <location>
        <begin position="95"/>
        <end position="114"/>
    </location>
</feature>
<accession>A0A2T2WZF2</accession>
<dbReference type="GO" id="GO:0005886">
    <property type="term" value="C:plasma membrane"/>
    <property type="evidence" value="ECO:0007669"/>
    <property type="project" value="UniProtKB-SubCell"/>
</dbReference>
<dbReference type="InterPro" id="IPR020846">
    <property type="entry name" value="MFS_dom"/>
</dbReference>
<dbReference type="GO" id="GO:0022857">
    <property type="term" value="F:transmembrane transporter activity"/>
    <property type="evidence" value="ECO:0007669"/>
    <property type="project" value="InterPro"/>
</dbReference>
<dbReference type="InterPro" id="IPR036259">
    <property type="entry name" value="MFS_trans_sf"/>
</dbReference>
<organism evidence="9 10">
    <name type="scientific">Sulfobacillus benefaciens</name>
    <dbReference type="NCBI Taxonomy" id="453960"/>
    <lineage>
        <taxon>Bacteria</taxon>
        <taxon>Bacillati</taxon>
        <taxon>Bacillota</taxon>
        <taxon>Clostridia</taxon>
        <taxon>Eubacteriales</taxon>
        <taxon>Clostridiales Family XVII. Incertae Sedis</taxon>
        <taxon>Sulfobacillus</taxon>
    </lineage>
</organism>